<keyword evidence="2 13" id="KW-0964">Secreted</keyword>
<evidence type="ECO:0000256" key="6">
    <source>
        <dbReference type="ARBA" id="ARBA00023002"/>
    </source>
</evidence>
<dbReference type="EC" id="1.14.99.56" evidence="13"/>
<dbReference type="Proteomes" id="UP000541558">
    <property type="component" value="Unassembled WGS sequence"/>
</dbReference>
<dbReference type="OrthoDB" id="2525337at2759"/>
<comment type="domain">
    <text evidence="13">Has a modular structure: an endo-beta-1,4-glucanase catalytic module at the N-terminus, a linker rich in serines and threonines, and a C-terminal carbohydrate-binding module (CBM).</text>
</comment>
<reference evidence="17 18" key="1">
    <citation type="journal article" date="2020" name="ISME J.">
        <title>Uncovering the hidden diversity of litter-decomposition mechanisms in mushroom-forming fungi.</title>
        <authorList>
            <person name="Floudas D."/>
            <person name="Bentzer J."/>
            <person name="Ahren D."/>
            <person name="Johansson T."/>
            <person name="Persson P."/>
            <person name="Tunlid A."/>
        </authorList>
    </citation>
    <scope>NUCLEOTIDE SEQUENCE [LARGE SCALE GENOMIC DNA]</scope>
    <source>
        <strain evidence="17 18">CBS 175.51</strain>
    </source>
</reference>
<evidence type="ECO:0000256" key="3">
    <source>
        <dbReference type="ARBA" id="ARBA00022723"/>
    </source>
</evidence>
<proteinExistence type="inferred from homology"/>
<evidence type="ECO:0000256" key="9">
    <source>
        <dbReference type="ARBA" id="ARBA00023157"/>
    </source>
</evidence>
<evidence type="ECO:0000256" key="15">
    <source>
        <dbReference type="SAM" id="SignalP"/>
    </source>
</evidence>
<dbReference type="Pfam" id="PF00734">
    <property type="entry name" value="CBM_1"/>
    <property type="match status" value="2"/>
</dbReference>
<dbReference type="GO" id="GO:0005576">
    <property type="term" value="C:extracellular region"/>
    <property type="evidence" value="ECO:0007669"/>
    <property type="project" value="UniProtKB-SubCell"/>
</dbReference>
<dbReference type="InterPro" id="IPR005103">
    <property type="entry name" value="AA9_LPMO"/>
</dbReference>
<gene>
    <name evidence="17" type="ORF">D9611_001355</name>
</gene>
<evidence type="ECO:0000259" key="16">
    <source>
        <dbReference type="PROSITE" id="PS51164"/>
    </source>
</evidence>
<evidence type="ECO:0000256" key="13">
    <source>
        <dbReference type="RuleBase" id="RU368122"/>
    </source>
</evidence>
<name>A0A8H5CHG2_9AGAR</name>
<dbReference type="AlphaFoldDB" id="A0A8H5CHG2"/>
<dbReference type="PANTHER" id="PTHR33353:SF17">
    <property type="entry name" value="ENDO-BETA-1,4-GLUCANASE D"/>
    <property type="match status" value="1"/>
</dbReference>
<dbReference type="PROSITE" id="PS51164">
    <property type="entry name" value="CBM1_2"/>
    <property type="match status" value="2"/>
</dbReference>
<keyword evidence="3" id="KW-0479">Metal-binding</keyword>
<comment type="caution">
    <text evidence="17">The sequence shown here is derived from an EMBL/GenBank/DDBJ whole genome shotgun (WGS) entry which is preliminary data.</text>
</comment>
<keyword evidence="9 13" id="KW-1015">Disulfide bond</keyword>
<comment type="subcellular location">
    <subcellularLocation>
        <location evidence="1 13">Secreted</location>
    </subcellularLocation>
</comment>
<comment type="function">
    <text evidence="13">Lytic polysaccharide monooxygenase (LMPO) that depolymerizes crystalline and amorphous polysaccharides via the oxidation of scissile alpha- or beta-(1-4)-glycosidic bonds, yielding C1 and/or C4 oxidation products. Catalysis by LPMOs requires the reduction of the active-site copper from Cu(II) to Cu(I) by a reducing agent and H(2)O(2) or O(2) as a cosubstrate.</text>
</comment>
<dbReference type="InterPro" id="IPR035971">
    <property type="entry name" value="CBD_sf"/>
</dbReference>
<evidence type="ECO:0000256" key="2">
    <source>
        <dbReference type="ARBA" id="ARBA00022525"/>
    </source>
</evidence>
<keyword evidence="4 15" id="KW-0732">Signal</keyword>
<feature type="chain" id="PRO_5034308603" description="AA9 family lytic polysaccharide monooxygenase" evidence="15">
    <location>
        <begin position="19"/>
        <end position="417"/>
    </location>
</feature>
<evidence type="ECO:0000256" key="8">
    <source>
        <dbReference type="ARBA" id="ARBA00023033"/>
    </source>
</evidence>
<comment type="catalytic activity">
    <reaction evidence="13">
        <text>[(1-&gt;4)-beta-D-glucosyl]n+m + reduced acceptor + O2 = 4-dehydro-beta-D-glucosyl-[(1-&gt;4)-beta-D-glucosyl]n-1 + [(1-&gt;4)-beta-D-glucosyl]m + acceptor + H2O.</text>
        <dbReference type="EC" id="1.14.99.56"/>
    </reaction>
</comment>
<dbReference type="GO" id="GO:0046872">
    <property type="term" value="F:metal ion binding"/>
    <property type="evidence" value="ECO:0007669"/>
    <property type="project" value="UniProtKB-KW"/>
</dbReference>
<dbReference type="GO" id="GO:0030245">
    <property type="term" value="P:cellulose catabolic process"/>
    <property type="evidence" value="ECO:0007669"/>
    <property type="project" value="UniProtKB-UniRule"/>
</dbReference>
<organism evidence="17 18">
    <name type="scientific">Ephemerocybe angulata</name>
    <dbReference type="NCBI Taxonomy" id="980116"/>
    <lineage>
        <taxon>Eukaryota</taxon>
        <taxon>Fungi</taxon>
        <taxon>Dikarya</taxon>
        <taxon>Basidiomycota</taxon>
        <taxon>Agaricomycotina</taxon>
        <taxon>Agaricomycetes</taxon>
        <taxon>Agaricomycetidae</taxon>
        <taxon>Agaricales</taxon>
        <taxon>Agaricineae</taxon>
        <taxon>Psathyrellaceae</taxon>
        <taxon>Ephemerocybe</taxon>
    </lineage>
</organism>
<keyword evidence="18" id="KW-1185">Reference proteome</keyword>
<comment type="similarity">
    <text evidence="12">Belongs to the polysaccharide monooxygenase AA9 family.</text>
</comment>
<evidence type="ECO:0000256" key="14">
    <source>
        <dbReference type="SAM" id="MobiDB-lite"/>
    </source>
</evidence>
<dbReference type="EMBL" id="JAACJK010000001">
    <property type="protein sequence ID" value="KAF5341835.1"/>
    <property type="molecule type" value="Genomic_DNA"/>
</dbReference>
<feature type="domain" description="CBM1" evidence="16">
    <location>
        <begin position="320"/>
        <end position="356"/>
    </location>
</feature>
<evidence type="ECO:0000256" key="1">
    <source>
        <dbReference type="ARBA" id="ARBA00004613"/>
    </source>
</evidence>
<protein>
    <recommendedName>
        <fullName evidence="13">AA9 family lytic polysaccharide monooxygenase</fullName>
        <ecNumber evidence="13">1.14.99.56</ecNumber>
    </recommendedName>
    <alternativeName>
        <fullName evidence="13">Endo-beta-1,4-glucanase</fullName>
    </alternativeName>
    <alternativeName>
        <fullName evidence="13">Glycosyl hydrolase 61 family protein</fullName>
    </alternativeName>
</protein>
<dbReference type="CDD" id="cd21175">
    <property type="entry name" value="LPMO_AA9"/>
    <property type="match status" value="1"/>
</dbReference>
<dbReference type="PANTHER" id="PTHR33353">
    <property type="entry name" value="PUTATIVE (AFU_ORTHOLOGUE AFUA_1G12560)-RELATED"/>
    <property type="match status" value="1"/>
</dbReference>
<evidence type="ECO:0000256" key="11">
    <source>
        <dbReference type="ARBA" id="ARBA00023326"/>
    </source>
</evidence>
<keyword evidence="10 13" id="KW-0119">Carbohydrate metabolism</keyword>
<evidence type="ECO:0000313" key="18">
    <source>
        <dbReference type="Proteomes" id="UP000541558"/>
    </source>
</evidence>
<evidence type="ECO:0000256" key="7">
    <source>
        <dbReference type="ARBA" id="ARBA00023008"/>
    </source>
</evidence>
<evidence type="ECO:0000256" key="5">
    <source>
        <dbReference type="ARBA" id="ARBA00023001"/>
    </source>
</evidence>
<dbReference type="GO" id="GO:0030248">
    <property type="term" value="F:cellulose binding"/>
    <property type="evidence" value="ECO:0007669"/>
    <property type="project" value="UniProtKB-UniRule"/>
</dbReference>
<evidence type="ECO:0000313" key="17">
    <source>
        <dbReference type="EMBL" id="KAF5341835.1"/>
    </source>
</evidence>
<evidence type="ECO:0000256" key="4">
    <source>
        <dbReference type="ARBA" id="ARBA00022729"/>
    </source>
</evidence>
<dbReference type="Gene3D" id="2.70.50.70">
    <property type="match status" value="1"/>
</dbReference>
<keyword evidence="11 13" id="KW-0624">Polysaccharide degradation</keyword>
<dbReference type="InterPro" id="IPR049892">
    <property type="entry name" value="AA9"/>
</dbReference>
<dbReference type="GO" id="GO:0008810">
    <property type="term" value="F:cellulase activity"/>
    <property type="evidence" value="ECO:0007669"/>
    <property type="project" value="UniProtKB-UniRule"/>
</dbReference>
<dbReference type="GO" id="GO:0004497">
    <property type="term" value="F:monooxygenase activity"/>
    <property type="evidence" value="ECO:0007669"/>
    <property type="project" value="UniProtKB-KW"/>
</dbReference>
<keyword evidence="6" id="KW-0560">Oxidoreductase</keyword>
<evidence type="ECO:0000256" key="12">
    <source>
        <dbReference type="ARBA" id="ARBA00044502"/>
    </source>
</evidence>
<dbReference type="Pfam" id="PF03443">
    <property type="entry name" value="AA9"/>
    <property type="match status" value="1"/>
</dbReference>
<dbReference type="PROSITE" id="PS00562">
    <property type="entry name" value="CBM1_1"/>
    <property type="match status" value="1"/>
</dbReference>
<dbReference type="SMART" id="SM00236">
    <property type="entry name" value="fCBD"/>
    <property type="match status" value="2"/>
</dbReference>
<feature type="signal peptide" evidence="15">
    <location>
        <begin position="1"/>
        <end position="18"/>
    </location>
</feature>
<evidence type="ECO:0000256" key="10">
    <source>
        <dbReference type="ARBA" id="ARBA00023277"/>
    </source>
</evidence>
<feature type="region of interest" description="Disordered" evidence="14">
    <location>
        <begin position="264"/>
        <end position="311"/>
    </location>
</feature>
<feature type="domain" description="CBM1" evidence="16">
    <location>
        <begin position="380"/>
        <end position="415"/>
    </location>
</feature>
<accession>A0A8H5CHG2</accession>
<sequence>MRLATFVALSSAAATAVAHSTVFGVWVNGVDQGDGQNQYIRSPPNNNPVKDLKSADLTCNANNRAVAKSVSVKAGDKVTFEWHHANRDDDIIDPSHKGPVLVYMGPSSGTEWTKIFEANNDGSSWAVDKLIAAHGQHSVIVPDVPAGDYILRSEIIALHEADALFSQQPARGAQFYPSCLQIKVTSNGPDALPKGVALPGDYTDSSSGILFNLYGGPAPSTYKAPGPAVWSGAKGGEIGRVGIPGQGAIGSAVVTATATATATVTSSSTTAAPTTTTTSATSATTTSTSTRSTSSGFTTVTRSSSSTVAPAPTASAPAAGLAALYAQCGGQNFNGPTACAAGSTCVFSNAYYSQCLPGSASSASSSSAAGVAPTAAPVAGSVQLYGQCGGIGYTGSTTCASGTCKRFQDYYSQCLPN</sequence>
<dbReference type="InterPro" id="IPR000254">
    <property type="entry name" value="CBD"/>
</dbReference>
<keyword evidence="7" id="KW-0186">Copper</keyword>
<keyword evidence="8" id="KW-0503">Monooxygenase</keyword>
<keyword evidence="5 13" id="KW-0136">Cellulose degradation</keyword>
<dbReference type="SUPFAM" id="SSF57180">
    <property type="entry name" value="Cellulose-binding domain"/>
    <property type="match status" value="2"/>
</dbReference>